<dbReference type="eggNOG" id="COG0795">
    <property type="taxonomic scope" value="Bacteria"/>
</dbReference>
<comment type="subcellular location">
    <subcellularLocation>
        <location evidence="1">Cell membrane</location>
        <topology evidence="1">Multi-pass membrane protein</topology>
    </subcellularLocation>
</comment>
<dbReference type="HOGENOM" id="CLU_065978_0_0_7"/>
<dbReference type="GO" id="GO:0043190">
    <property type="term" value="C:ATP-binding cassette (ABC) transporter complex"/>
    <property type="evidence" value="ECO:0007669"/>
    <property type="project" value="TreeGrafter"/>
</dbReference>
<keyword evidence="5 6" id="KW-0472">Membrane</keyword>
<keyword evidence="2" id="KW-1003">Cell membrane</keyword>
<evidence type="ECO:0000256" key="5">
    <source>
        <dbReference type="ARBA" id="ARBA00023136"/>
    </source>
</evidence>
<dbReference type="EMBL" id="CP001816">
    <property type="protein sequence ID" value="ACZ11251.1"/>
    <property type="molecule type" value="Genomic_DNA"/>
</dbReference>
<feature type="transmembrane region" description="Helical" evidence="6">
    <location>
        <begin position="50"/>
        <end position="75"/>
    </location>
</feature>
<dbReference type="Proteomes" id="UP000002222">
    <property type="component" value="Chromosome"/>
</dbReference>
<keyword evidence="8" id="KW-1185">Reference proteome</keyword>
<evidence type="ECO:0000256" key="2">
    <source>
        <dbReference type="ARBA" id="ARBA00022475"/>
    </source>
</evidence>
<evidence type="ECO:0000256" key="4">
    <source>
        <dbReference type="ARBA" id="ARBA00022989"/>
    </source>
</evidence>
<evidence type="ECO:0000256" key="3">
    <source>
        <dbReference type="ARBA" id="ARBA00022692"/>
    </source>
</evidence>
<dbReference type="InterPro" id="IPR005495">
    <property type="entry name" value="LptG/LptF_permease"/>
</dbReference>
<evidence type="ECO:0000313" key="8">
    <source>
        <dbReference type="Proteomes" id="UP000002222"/>
    </source>
</evidence>
<evidence type="ECO:0000313" key="7">
    <source>
        <dbReference type="EMBL" id="ACZ11251.1"/>
    </source>
</evidence>
<dbReference type="PANTHER" id="PTHR33529:SF6">
    <property type="entry name" value="YJGP_YJGQ FAMILY PERMEASE"/>
    <property type="match status" value="1"/>
</dbReference>
<dbReference type="STRING" id="525898.Sdel_0213"/>
<dbReference type="PANTHER" id="PTHR33529">
    <property type="entry name" value="SLR0882 PROTEIN-RELATED"/>
    <property type="match status" value="1"/>
</dbReference>
<name>D1B0D2_SULD5</name>
<evidence type="ECO:0000256" key="1">
    <source>
        <dbReference type="ARBA" id="ARBA00004651"/>
    </source>
</evidence>
<dbReference type="GO" id="GO:0015920">
    <property type="term" value="P:lipopolysaccharide transport"/>
    <property type="evidence" value="ECO:0007669"/>
    <property type="project" value="TreeGrafter"/>
</dbReference>
<dbReference type="AlphaFoldDB" id="D1B0D2"/>
<gene>
    <name evidence="7" type="ordered locus">Sdel_0213</name>
</gene>
<dbReference type="KEGG" id="sdl:Sdel_0213"/>
<reference evidence="8" key="1">
    <citation type="submission" date="2009-11" db="EMBL/GenBank/DDBJ databases">
        <title>The complete genome of Sulfurospirillum deleyianum DSM 6946.</title>
        <authorList>
            <consortium name="US DOE Joint Genome Institute (JGI-PGF)"/>
            <person name="Lucas S."/>
            <person name="Copeland A."/>
            <person name="Lapidus A."/>
            <person name="Glavina del Rio T."/>
            <person name="Dalin E."/>
            <person name="Tice H."/>
            <person name="Bruce D."/>
            <person name="Goodwin L."/>
            <person name="Pitluck S."/>
            <person name="Kyrpides N."/>
            <person name="Mavromatis K."/>
            <person name="Ivanova N."/>
            <person name="Ovchinnikova G."/>
            <person name="Munk A.C."/>
            <person name="Lu M."/>
            <person name="Brettin T."/>
            <person name="Detter J.C."/>
            <person name="Han C."/>
            <person name="Tapia R."/>
            <person name="Larimer F."/>
            <person name="Land M."/>
            <person name="Hauser L."/>
            <person name="Markowitz V."/>
            <person name="Cheng J.F."/>
            <person name="Hugenholtz P."/>
            <person name="Woyke T."/>
            <person name="Wu D."/>
            <person name="Aumann P."/>
            <person name="Schneider S."/>
            <person name="Lang E."/>
            <person name="Spring S."/>
            <person name="Klenk H.P."/>
            <person name="Eisen J.A."/>
        </authorList>
    </citation>
    <scope>NUCLEOTIDE SEQUENCE [LARGE SCALE GENOMIC DNA]</scope>
    <source>
        <strain evidence="8">ATCC 51133 / DSM 6946 / 5175</strain>
    </source>
</reference>
<keyword evidence="3 6" id="KW-0812">Transmembrane</keyword>
<dbReference type="RefSeq" id="WP_012856017.1">
    <property type="nucleotide sequence ID" value="NC_013512.1"/>
</dbReference>
<dbReference type="OrthoDB" id="5372305at2"/>
<feature type="transmembrane region" description="Helical" evidence="6">
    <location>
        <begin position="96"/>
        <end position="114"/>
    </location>
</feature>
<reference evidence="7 8" key="2">
    <citation type="journal article" date="2010" name="Stand. Genomic Sci.">
        <title>Complete genome sequence of Sulfurospirillum deleyianum type strain (5175).</title>
        <authorList>
            <person name="Sikorski J."/>
            <person name="Lapidus A."/>
            <person name="Copeland A."/>
            <person name="Glavina Del Rio T."/>
            <person name="Nolan M."/>
            <person name="Lucas S."/>
            <person name="Chen F."/>
            <person name="Tice H."/>
            <person name="Cheng J.F."/>
            <person name="Saunders E."/>
            <person name="Bruce D."/>
            <person name="Goodwin L."/>
            <person name="Pitluck S."/>
            <person name="Ovchinnikova G."/>
            <person name="Pati A."/>
            <person name="Ivanova N."/>
            <person name="Mavromatis K."/>
            <person name="Chen A."/>
            <person name="Palaniappan K."/>
            <person name="Chain P."/>
            <person name="Land M."/>
            <person name="Hauser L."/>
            <person name="Chang Y.J."/>
            <person name="Jeffries C.D."/>
            <person name="Brettin T."/>
            <person name="Detter J.C."/>
            <person name="Han C."/>
            <person name="Rohde M."/>
            <person name="Lang E."/>
            <person name="Spring S."/>
            <person name="Goker M."/>
            <person name="Bristow J."/>
            <person name="Eisen J.A."/>
            <person name="Markowitz V."/>
            <person name="Hugenholtz P."/>
            <person name="Kyrpides N.C."/>
            <person name="Klenk H.P."/>
        </authorList>
    </citation>
    <scope>NUCLEOTIDE SEQUENCE [LARGE SCALE GENOMIC DNA]</scope>
    <source>
        <strain evidence="8">ATCC 51133 / DSM 6946 / 5175</strain>
    </source>
</reference>
<dbReference type="Pfam" id="PF03739">
    <property type="entry name" value="LptF_LptG"/>
    <property type="match status" value="1"/>
</dbReference>
<feature type="transmembrane region" description="Helical" evidence="6">
    <location>
        <begin position="299"/>
        <end position="320"/>
    </location>
</feature>
<feature type="transmembrane region" description="Helical" evidence="6">
    <location>
        <begin position="268"/>
        <end position="287"/>
    </location>
</feature>
<feature type="transmembrane region" description="Helical" evidence="6">
    <location>
        <begin position="332"/>
        <end position="350"/>
    </location>
</feature>
<proteinExistence type="predicted"/>
<protein>
    <submittedName>
        <fullName evidence="7">Permease YjgP/YjgQ family protein</fullName>
    </submittedName>
</protein>
<evidence type="ECO:0000256" key="6">
    <source>
        <dbReference type="SAM" id="Phobius"/>
    </source>
</evidence>
<feature type="transmembrane region" description="Helical" evidence="6">
    <location>
        <begin position="12"/>
        <end position="30"/>
    </location>
</feature>
<organism evidence="7 8">
    <name type="scientific">Sulfurospirillum deleyianum (strain ATCC 51133 / DSM 6946 / 5175)</name>
    <dbReference type="NCBI Taxonomy" id="525898"/>
    <lineage>
        <taxon>Bacteria</taxon>
        <taxon>Pseudomonadati</taxon>
        <taxon>Campylobacterota</taxon>
        <taxon>Epsilonproteobacteria</taxon>
        <taxon>Campylobacterales</taxon>
        <taxon>Sulfurospirillaceae</taxon>
        <taxon>Sulfurospirillum</taxon>
    </lineage>
</organism>
<keyword evidence="4 6" id="KW-1133">Transmembrane helix</keyword>
<accession>D1B0D2</accession>
<sequence>MKLFETYIIKNYLKNFLVIFIGLDLFYVGVDLLTNYKNIPDSANLQILYALFQAMSAINYVLPLSIVFAMIVTYFAMLKTNELICMYASSITKKALVRPLFGVALVLSLLHIGLNYTEFAYAYEYGSNLKKYNRISNSSEDLFIKHDQQYVYFKKLDPLKQVAYDVTIFDVESADVKRIIRAKMASFVKDVWWLKEVEITHKPSITSLDDKGFWIEKQETLQAMKNFKPKIMDNVYQSDFSLSIRDGIDALRFFETQGVNTSKIKSTLFYQLFFPFFAPFLSVILFYNAPLMGRYFNTALVASSFAFVTLLVWSSLFLLSRLAINSVLIPEIAIFLPIVMLAFIALYFYVKRA</sequence>